<dbReference type="Proteomes" id="UP000054564">
    <property type="component" value="Unassembled WGS sequence"/>
</dbReference>
<dbReference type="InterPro" id="IPR038717">
    <property type="entry name" value="Tc1-like_DDE_dom"/>
</dbReference>
<dbReference type="GO" id="GO:0003676">
    <property type="term" value="F:nucleic acid binding"/>
    <property type="evidence" value="ECO:0007669"/>
    <property type="project" value="InterPro"/>
</dbReference>
<comment type="caution">
    <text evidence="2">The sequence shown here is derived from an EMBL/GenBank/DDBJ whole genome shotgun (WGS) entry which is preliminary data.</text>
</comment>
<dbReference type="Gene3D" id="3.30.420.10">
    <property type="entry name" value="Ribonuclease H-like superfamily/Ribonuclease H"/>
    <property type="match status" value="1"/>
</dbReference>
<dbReference type="AlphaFoldDB" id="A0A0L0UXW0"/>
<gene>
    <name evidence="2" type="ORF">PSTG_14759</name>
</gene>
<evidence type="ECO:0000313" key="3">
    <source>
        <dbReference type="Proteomes" id="UP000054564"/>
    </source>
</evidence>
<dbReference type="InterPro" id="IPR036397">
    <property type="entry name" value="RNaseH_sf"/>
</dbReference>
<dbReference type="EMBL" id="AJIL01000186">
    <property type="protein sequence ID" value="KNE91855.1"/>
    <property type="molecule type" value="Genomic_DNA"/>
</dbReference>
<dbReference type="SUPFAM" id="SSF46689">
    <property type="entry name" value="Homeodomain-like"/>
    <property type="match status" value="1"/>
</dbReference>
<dbReference type="InterPro" id="IPR047655">
    <property type="entry name" value="Transpos_IS630-like"/>
</dbReference>
<reference evidence="3" key="1">
    <citation type="submission" date="2014-03" db="EMBL/GenBank/DDBJ databases">
        <title>The Genome Sequence of Puccinia striiformis f. sp. tritici PST-78.</title>
        <authorList>
            <consortium name="The Broad Institute Genome Sequencing Platform"/>
            <person name="Cuomo C."/>
            <person name="Hulbert S."/>
            <person name="Chen X."/>
            <person name="Walker B."/>
            <person name="Young S.K."/>
            <person name="Zeng Q."/>
            <person name="Gargeya S."/>
            <person name="Fitzgerald M."/>
            <person name="Haas B."/>
            <person name="Abouelleil A."/>
            <person name="Alvarado L."/>
            <person name="Arachchi H.M."/>
            <person name="Berlin A.M."/>
            <person name="Chapman S.B."/>
            <person name="Goldberg J."/>
            <person name="Griggs A."/>
            <person name="Gujja S."/>
            <person name="Hansen M."/>
            <person name="Howarth C."/>
            <person name="Imamovic A."/>
            <person name="Larimer J."/>
            <person name="McCowan C."/>
            <person name="Montmayeur A."/>
            <person name="Murphy C."/>
            <person name="Neiman D."/>
            <person name="Pearson M."/>
            <person name="Priest M."/>
            <person name="Roberts A."/>
            <person name="Saif S."/>
            <person name="Shea T."/>
            <person name="Sisk P."/>
            <person name="Sykes S."/>
            <person name="Wortman J."/>
            <person name="Nusbaum C."/>
            <person name="Birren B."/>
        </authorList>
    </citation>
    <scope>NUCLEOTIDE SEQUENCE [LARGE SCALE GENOMIC DNA]</scope>
    <source>
        <strain evidence="3">race PST-78</strain>
    </source>
</reference>
<dbReference type="InterPro" id="IPR009057">
    <property type="entry name" value="Homeodomain-like_sf"/>
</dbReference>
<dbReference type="Pfam" id="PF13358">
    <property type="entry name" value="DDE_3"/>
    <property type="match status" value="1"/>
</dbReference>
<organism evidence="2 3">
    <name type="scientific">Puccinia striiformis f. sp. tritici PST-78</name>
    <dbReference type="NCBI Taxonomy" id="1165861"/>
    <lineage>
        <taxon>Eukaryota</taxon>
        <taxon>Fungi</taxon>
        <taxon>Dikarya</taxon>
        <taxon>Basidiomycota</taxon>
        <taxon>Pucciniomycotina</taxon>
        <taxon>Pucciniomycetes</taxon>
        <taxon>Pucciniales</taxon>
        <taxon>Pucciniaceae</taxon>
        <taxon>Puccinia</taxon>
    </lineage>
</organism>
<dbReference type="NCBIfam" id="NF033545">
    <property type="entry name" value="transpos_IS630"/>
    <property type="match status" value="1"/>
</dbReference>
<evidence type="ECO:0000313" key="2">
    <source>
        <dbReference type="EMBL" id="KNE91855.1"/>
    </source>
</evidence>
<dbReference type="PANTHER" id="PTHR46564">
    <property type="entry name" value="TRANSPOSASE"/>
    <property type="match status" value="1"/>
</dbReference>
<dbReference type="OrthoDB" id="2505980at2759"/>
<name>A0A0L0UXW0_9BASI</name>
<protein>
    <recommendedName>
        <fullName evidence="1">Tc1-like transposase DDE domain-containing protein</fullName>
    </recommendedName>
</protein>
<evidence type="ECO:0000259" key="1">
    <source>
        <dbReference type="Pfam" id="PF13358"/>
    </source>
</evidence>
<dbReference type="STRING" id="1165861.A0A0L0UXW0"/>
<sequence>MVFRSYAPATKVTVVRMMQQGFSKSNIRQSVGYDISNQSFARWNQLFEETRRVIRDPDTYETRGRPTILTTDDITFMIQLVRTNPGLFLSELREGLYDSTGTLLSVEAIHHNLVNRLSITLKKAGTSNIRKCLVSKYNYVDEMRFFPANWLVFTDESSFCDRDLLRTSGRSEIGSPVERLVVNQNSQRISLLPAIGIDGLLAMATTLATFKGPKFENFLEFELIPSMNRYPGPNSVLVCDNANIHRGENVQRICDQAGIRIIHLPTYCPELNPIELCFGAMKTKLRGSQILSTSSEPRAEIRLAAAEVMTAEFCYSIYEHCGYCVGDPNE</sequence>
<dbReference type="PANTHER" id="PTHR46564:SF1">
    <property type="entry name" value="TRANSPOSASE"/>
    <property type="match status" value="1"/>
</dbReference>
<proteinExistence type="predicted"/>
<feature type="domain" description="Tc1-like transposase DDE" evidence="1">
    <location>
        <begin position="151"/>
        <end position="292"/>
    </location>
</feature>
<keyword evidence="3" id="KW-1185">Reference proteome</keyword>
<accession>A0A0L0UXW0</accession>